<keyword evidence="2" id="KW-0238">DNA-binding</keyword>
<accession>A0A2P8E041</accession>
<evidence type="ECO:0000256" key="3">
    <source>
        <dbReference type="ARBA" id="ARBA00023163"/>
    </source>
</evidence>
<dbReference type="InterPro" id="IPR002577">
    <property type="entry name" value="HTH_HxlR"/>
</dbReference>
<dbReference type="InterPro" id="IPR036388">
    <property type="entry name" value="WH-like_DNA-bd_sf"/>
</dbReference>
<evidence type="ECO:0000256" key="2">
    <source>
        <dbReference type="ARBA" id="ARBA00023125"/>
    </source>
</evidence>
<dbReference type="SUPFAM" id="SSF46785">
    <property type="entry name" value="Winged helix' DNA-binding domain"/>
    <property type="match status" value="1"/>
</dbReference>
<dbReference type="Proteomes" id="UP000243528">
    <property type="component" value="Unassembled WGS sequence"/>
</dbReference>
<comment type="caution">
    <text evidence="5">The sequence shown here is derived from an EMBL/GenBank/DDBJ whole genome shotgun (WGS) entry which is preliminary data.</text>
</comment>
<dbReference type="GO" id="GO:0003677">
    <property type="term" value="F:DNA binding"/>
    <property type="evidence" value="ECO:0007669"/>
    <property type="project" value="UniProtKB-KW"/>
</dbReference>
<proteinExistence type="predicted"/>
<dbReference type="Pfam" id="PF01638">
    <property type="entry name" value="HxlR"/>
    <property type="match status" value="1"/>
</dbReference>
<dbReference type="PANTHER" id="PTHR33204">
    <property type="entry name" value="TRANSCRIPTIONAL REGULATOR, MARR FAMILY"/>
    <property type="match status" value="1"/>
</dbReference>
<dbReference type="RefSeq" id="WP_240723313.1">
    <property type="nucleotide sequence ID" value="NZ_PYGE01000009.1"/>
</dbReference>
<evidence type="ECO:0000313" key="6">
    <source>
        <dbReference type="Proteomes" id="UP000243528"/>
    </source>
</evidence>
<dbReference type="EMBL" id="PYGE01000009">
    <property type="protein sequence ID" value="PSL02830.1"/>
    <property type="molecule type" value="Genomic_DNA"/>
</dbReference>
<evidence type="ECO:0000259" key="4">
    <source>
        <dbReference type="PROSITE" id="PS51118"/>
    </source>
</evidence>
<dbReference type="InterPro" id="IPR036390">
    <property type="entry name" value="WH_DNA-bd_sf"/>
</dbReference>
<reference evidence="5 6" key="1">
    <citation type="submission" date="2018-03" db="EMBL/GenBank/DDBJ databases">
        <title>Genomic Encyclopedia of Archaeal and Bacterial Type Strains, Phase II (KMG-II): from individual species to whole genera.</title>
        <authorList>
            <person name="Goeker M."/>
        </authorList>
    </citation>
    <scope>NUCLEOTIDE SEQUENCE [LARGE SCALE GENOMIC DNA]</scope>
    <source>
        <strain evidence="5 6">DSM 45211</strain>
    </source>
</reference>
<evidence type="ECO:0000256" key="1">
    <source>
        <dbReference type="ARBA" id="ARBA00023015"/>
    </source>
</evidence>
<keyword evidence="1" id="KW-0805">Transcription regulation</keyword>
<dbReference type="AlphaFoldDB" id="A0A2P8E041"/>
<protein>
    <submittedName>
        <fullName evidence="5">HxlR family transcriptional regulator</fullName>
    </submittedName>
</protein>
<keyword evidence="3" id="KW-0804">Transcription</keyword>
<keyword evidence="6" id="KW-1185">Reference proteome</keyword>
<name>A0A2P8E041_9ACTN</name>
<dbReference type="PROSITE" id="PS51118">
    <property type="entry name" value="HTH_HXLR"/>
    <property type="match status" value="1"/>
</dbReference>
<sequence>MVTASVDQPAAVRLSIPEPGDPYAAACPSRRVLDLIGDKWTVLVVGILAEGTARFSELRRRIDGISQKMLTQTLRMLERDGLVHRTVHAEVPVRVEYSLTEAGRTLVVPLKALQEWAVQHFGDVLTAQAEHDARSAQDE</sequence>
<gene>
    <name evidence="5" type="ORF">CLV30_109138</name>
</gene>
<evidence type="ECO:0000313" key="5">
    <source>
        <dbReference type="EMBL" id="PSL02830.1"/>
    </source>
</evidence>
<feature type="domain" description="HTH hxlR-type" evidence="4">
    <location>
        <begin position="27"/>
        <end position="125"/>
    </location>
</feature>
<dbReference type="Gene3D" id="1.10.10.10">
    <property type="entry name" value="Winged helix-like DNA-binding domain superfamily/Winged helix DNA-binding domain"/>
    <property type="match status" value="1"/>
</dbReference>
<dbReference type="PANTHER" id="PTHR33204:SF18">
    <property type="entry name" value="TRANSCRIPTIONAL REGULATORY PROTEIN"/>
    <property type="match status" value="1"/>
</dbReference>
<organism evidence="5 6">
    <name type="scientific">Haloactinopolyspora alba</name>
    <dbReference type="NCBI Taxonomy" id="648780"/>
    <lineage>
        <taxon>Bacteria</taxon>
        <taxon>Bacillati</taxon>
        <taxon>Actinomycetota</taxon>
        <taxon>Actinomycetes</taxon>
        <taxon>Jiangellales</taxon>
        <taxon>Jiangellaceae</taxon>
        <taxon>Haloactinopolyspora</taxon>
    </lineage>
</organism>